<dbReference type="GO" id="GO:0046872">
    <property type="term" value="F:metal ion binding"/>
    <property type="evidence" value="ECO:0007669"/>
    <property type="project" value="UniProtKB-KW"/>
</dbReference>
<keyword evidence="4" id="KW-0479">Metal-binding</keyword>
<feature type="domain" description="Alpha-D-phosphohexomutase alpha/beta/alpha" evidence="8">
    <location>
        <begin position="164"/>
        <end position="260"/>
    </location>
</feature>
<comment type="cofactor">
    <cofactor evidence="1">
        <name>Mg(2+)</name>
        <dbReference type="ChEBI" id="CHEBI:18420"/>
    </cofactor>
</comment>
<keyword evidence="3" id="KW-0597">Phosphoprotein</keyword>
<evidence type="ECO:0000259" key="7">
    <source>
        <dbReference type="Pfam" id="PF02878"/>
    </source>
</evidence>
<dbReference type="PANTHER" id="PTHR43771:SF2">
    <property type="entry name" value="PHOSPHOMANNOMUTASE_PHOSPHOGLUCOMUTASE"/>
    <property type="match status" value="1"/>
</dbReference>
<dbReference type="InterPro" id="IPR036900">
    <property type="entry name" value="A-D-PHexomutase_C_sf"/>
</dbReference>
<protein>
    <submittedName>
        <fullName evidence="10">Phosphomannomutase</fullName>
    </submittedName>
</protein>
<feature type="domain" description="Alpha-D-phosphohexomutase alpha/beta/alpha" evidence="9">
    <location>
        <begin position="266"/>
        <end position="375"/>
    </location>
</feature>
<dbReference type="InterPro" id="IPR005845">
    <property type="entry name" value="A-D-PHexomutase_a/b/a-II"/>
</dbReference>
<dbReference type="Gene3D" id="3.30.310.50">
    <property type="entry name" value="Alpha-D-phosphohexomutase, C-terminal domain"/>
    <property type="match status" value="1"/>
</dbReference>
<dbReference type="CDD" id="cd03089">
    <property type="entry name" value="PMM_PGM"/>
    <property type="match status" value="1"/>
</dbReference>
<dbReference type="SUPFAM" id="SSF53738">
    <property type="entry name" value="Phosphoglucomutase, first 3 domains"/>
    <property type="match status" value="3"/>
</dbReference>
<comment type="similarity">
    <text evidence="2">Belongs to the phosphohexose mutase family.</text>
</comment>
<name>A0A0G0BL85_UNCC3</name>
<dbReference type="InterPro" id="IPR005846">
    <property type="entry name" value="A-D-PHexomutase_a/b/a-III"/>
</dbReference>
<evidence type="ECO:0000256" key="5">
    <source>
        <dbReference type="ARBA" id="ARBA00022842"/>
    </source>
</evidence>
<dbReference type="GO" id="GO:0005975">
    <property type="term" value="P:carbohydrate metabolic process"/>
    <property type="evidence" value="ECO:0007669"/>
    <property type="project" value="InterPro"/>
</dbReference>
<proteinExistence type="inferred from homology"/>
<organism evidence="10 11">
    <name type="scientific">candidate division CPR3 bacterium GW2011_GWF2_35_18</name>
    <dbReference type="NCBI Taxonomy" id="1618350"/>
    <lineage>
        <taxon>Bacteria</taxon>
        <taxon>Bacteria division CPR3</taxon>
    </lineage>
</organism>
<dbReference type="Pfam" id="PF02880">
    <property type="entry name" value="PGM_PMM_III"/>
    <property type="match status" value="1"/>
</dbReference>
<dbReference type="EMBL" id="LBQB01000001">
    <property type="protein sequence ID" value="KKP70173.1"/>
    <property type="molecule type" value="Genomic_DNA"/>
</dbReference>
<dbReference type="SUPFAM" id="SSF55957">
    <property type="entry name" value="Phosphoglucomutase, C-terminal domain"/>
    <property type="match status" value="1"/>
</dbReference>
<evidence type="ECO:0000256" key="3">
    <source>
        <dbReference type="ARBA" id="ARBA00022553"/>
    </source>
</evidence>
<dbReference type="PANTHER" id="PTHR43771">
    <property type="entry name" value="PHOSPHOMANNOMUTASE"/>
    <property type="match status" value="1"/>
</dbReference>
<dbReference type="PRINTS" id="PR00509">
    <property type="entry name" value="PGMPMM"/>
</dbReference>
<dbReference type="Proteomes" id="UP000034581">
    <property type="component" value="Unassembled WGS sequence"/>
</dbReference>
<sequence length="479" mass="54486">MKTVNPHINKVNPHIFRGYDLRGIVPDDLNEKTVRLIMKGFVTMLFEKQIKEVVVGRDNRNSSEEIEKYVIDELLKNGVDVYSIGKSLSQIVYWSQYHFLSKACIMVTASHNPKDYNGFKLGRSFSDTLESEEIKKLRSYVEKGNFKKYDRQAQFVKKDIFEDYKNDLLKRVTIDKKFKVVVEGSNTYSGEFVSQILEDTGCSVIRQNCEPNGNFPLGTPDPTENDVLERLSKRVLKEKADLGFTYDADGDRVGIVDDKGQSIWNDNLVSIFAQDVLYYEPGGTIVYNTLCSKQTADVIRSSGGNPLMWLTGHSFIKAKLKQEKAAFGGELSGHMFFVDNFYGHDDGAFASLRLLQYLSRTNQTLSETVAKMPKYVSSPEIKFGCADEIKFDFIKTKITKEFKNLFGKTASYIDIDGIRADTKDEMVIIRASQNGPYLTVKFEGKTQKKYNDLKKKIKAILKKYKEVDFSSGVNKDALD</sequence>
<evidence type="ECO:0000313" key="10">
    <source>
        <dbReference type="EMBL" id="KKP70173.1"/>
    </source>
</evidence>
<evidence type="ECO:0000256" key="1">
    <source>
        <dbReference type="ARBA" id="ARBA00001946"/>
    </source>
</evidence>
<dbReference type="AlphaFoldDB" id="A0A0G0BL85"/>
<comment type="caution">
    <text evidence="10">The sequence shown here is derived from an EMBL/GenBank/DDBJ whole genome shotgun (WGS) entry which is preliminary data.</text>
</comment>
<evidence type="ECO:0000256" key="6">
    <source>
        <dbReference type="ARBA" id="ARBA00023235"/>
    </source>
</evidence>
<dbReference type="GO" id="GO:0016868">
    <property type="term" value="F:intramolecular phosphotransferase activity"/>
    <property type="evidence" value="ECO:0007669"/>
    <property type="project" value="InterPro"/>
</dbReference>
<evidence type="ECO:0000259" key="8">
    <source>
        <dbReference type="Pfam" id="PF02879"/>
    </source>
</evidence>
<dbReference type="STRING" id="1618350.UR67_C0001G0082"/>
<dbReference type="InterPro" id="IPR005841">
    <property type="entry name" value="Alpha-D-phosphohexomutase_SF"/>
</dbReference>
<dbReference type="Pfam" id="PF02878">
    <property type="entry name" value="PGM_PMM_I"/>
    <property type="match status" value="1"/>
</dbReference>
<dbReference type="Pfam" id="PF02879">
    <property type="entry name" value="PGM_PMM_II"/>
    <property type="match status" value="1"/>
</dbReference>
<gene>
    <name evidence="10" type="ORF">UR67_C0001G0082</name>
</gene>
<dbReference type="InterPro" id="IPR016055">
    <property type="entry name" value="A-D-PHexomutase_a/b/a-I/II/III"/>
</dbReference>
<dbReference type="Gene3D" id="3.40.120.10">
    <property type="entry name" value="Alpha-D-Glucose-1,6-Bisphosphate, subunit A, domain 3"/>
    <property type="match status" value="3"/>
</dbReference>
<accession>A0A0G0BL85</accession>
<evidence type="ECO:0000313" key="11">
    <source>
        <dbReference type="Proteomes" id="UP000034581"/>
    </source>
</evidence>
<evidence type="ECO:0000256" key="2">
    <source>
        <dbReference type="ARBA" id="ARBA00010231"/>
    </source>
</evidence>
<keyword evidence="6" id="KW-0413">Isomerase</keyword>
<feature type="domain" description="Alpha-D-phosphohexomutase alpha/beta/alpha" evidence="7">
    <location>
        <begin position="15"/>
        <end position="146"/>
    </location>
</feature>
<evidence type="ECO:0000259" key="9">
    <source>
        <dbReference type="Pfam" id="PF02880"/>
    </source>
</evidence>
<dbReference type="InterPro" id="IPR005844">
    <property type="entry name" value="A-D-PHexomutase_a/b/a-I"/>
</dbReference>
<evidence type="ECO:0000256" key="4">
    <source>
        <dbReference type="ARBA" id="ARBA00022723"/>
    </source>
</evidence>
<reference evidence="10 11" key="1">
    <citation type="journal article" date="2015" name="Nature">
        <title>rRNA introns, odd ribosomes, and small enigmatic genomes across a large radiation of phyla.</title>
        <authorList>
            <person name="Brown C.T."/>
            <person name="Hug L.A."/>
            <person name="Thomas B.C."/>
            <person name="Sharon I."/>
            <person name="Castelle C.J."/>
            <person name="Singh A."/>
            <person name="Wilkins M.J."/>
            <person name="Williams K.H."/>
            <person name="Banfield J.F."/>
        </authorList>
    </citation>
    <scope>NUCLEOTIDE SEQUENCE [LARGE SCALE GENOMIC DNA]</scope>
</reference>
<keyword evidence="5" id="KW-0460">Magnesium</keyword>